<gene>
    <name evidence="5" type="ORF">A2264_03430</name>
</gene>
<comment type="similarity">
    <text evidence="1">Belongs to the ABC transporter superfamily.</text>
</comment>
<evidence type="ECO:0000259" key="4">
    <source>
        <dbReference type="PROSITE" id="PS50893"/>
    </source>
</evidence>
<dbReference type="FunFam" id="3.40.50.300:FF:000056">
    <property type="entry name" value="Cell division ATP-binding protein FtsE"/>
    <property type="match status" value="1"/>
</dbReference>
<name>A0A1F4W0G0_UNCKA</name>
<evidence type="ECO:0000313" key="6">
    <source>
        <dbReference type="Proteomes" id="UP000176614"/>
    </source>
</evidence>
<evidence type="ECO:0000256" key="3">
    <source>
        <dbReference type="ARBA" id="ARBA00022840"/>
    </source>
</evidence>
<reference evidence="5 6" key="1">
    <citation type="journal article" date="2016" name="Nat. Commun.">
        <title>Thousands of microbial genomes shed light on interconnected biogeochemical processes in an aquifer system.</title>
        <authorList>
            <person name="Anantharaman K."/>
            <person name="Brown C.T."/>
            <person name="Hug L.A."/>
            <person name="Sharon I."/>
            <person name="Castelle C.J."/>
            <person name="Probst A.J."/>
            <person name="Thomas B.C."/>
            <person name="Singh A."/>
            <person name="Wilkins M.J."/>
            <person name="Karaoz U."/>
            <person name="Brodie E.L."/>
            <person name="Williams K.H."/>
            <person name="Hubbard S.S."/>
            <person name="Banfield J.F."/>
        </authorList>
    </citation>
    <scope>NUCLEOTIDE SEQUENCE [LARGE SCALE GENOMIC DNA]</scope>
</reference>
<dbReference type="GO" id="GO:0016887">
    <property type="term" value="F:ATP hydrolysis activity"/>
    <property type="evidence" value="ECO:0007669"/>
    <property type="project" value="InterPro"/>
</dbReference>
<dbReference type="PANTHER" id="PTHR24220">
    <property type="entry name" value="IMPORT ATP-BINDING PROTEIN"/>
    <property type="match status" value="1"/>
</dbReference>
<dbReference type="InterPro" id="IPR003593">
    <property type="entry name" value="AAA+_ATPase"/>
</dbReference>
<dbReference type="Gene3D" id="3.40.50.300">
    <property type="entry name" value="P-loop containing nucleotide triphosphate hydrolases"/>
    <property type="match status" value="1"/>
</dbReference>
<feature type="domain" description="ABC transporter" evidence="4">
    <location>
        <begin position="3"/>
        <end position="227"/>
    </location>
</feature>
<dbReference type="SMART" id="SM00382">
    <property type="entry name" value="AAA"/>
    <property type="match status" value="1"/>
</dbReference>
<dbReference type="PROSITE" id="PS50893">
    <property type="entry name" value="ABC_TRANSPORTER_2"/>
    <property type="match status" value="1"/>
</dbReference>
<protein>
    <submittedName>
        <fullName evidence="5">Cell division ATP-binding protein FtsE</fullName>
    </submittedName>
</protein>
<dbReference type="InterPro" id="IPR015854">
    <property type="entry name" value="ABC_transpr_LolD-like"/>
</dbReference>
<dbReference type="Proteomes" id="UP000176614">
    <property type="component" value="Unassembled WGS sequence"/>
</dbReference>
<evidence type="ECO:0000256" key="1">
    <source>
        <dbReference type="ARBA" id="ARBA00005417"/>
    </source>
</evidence>
<dbReference type="SUPFAM" id="SSF52540">
    <property type="entry name" value="P-loop containing nucleoside triphosphate hydrolases"/>
    <property type="match status" value="1"/>
</dbReference>
<dbReference type="PROSITE" id="PS00211">
    <property type="entry name" value="ABC_TRANSPORTER_1"/>
    <property type="match status" value="1"/>
</dbReference>
<evidence type="ECO:0000256" key="2">
    <source>
        <dbReference type="ARBA" id="ARBA00022741"/>
    </source>
</evidence>
<organism evidence="5 6">
    <name type="scientific">candidate division WWE3 bacterium RIFOXYA2_FULL_46_9</name>
    <dbReference type="NCBI Taxonomy" id="1802636"/>
    <lineage>
        <taxon>Bacteria</taxon>
        <taxon>Katanobacteria</taxon>
    </lineage>
</organism>
<evidence type="ECO:0000313" key="5">
    <source>
        <dbReference type="EMBL" id="OGC62904.1"/>
    </source>
</evidence>
<comment type="caution">
    <text evidence="5">The sequence shown here is derived from an EMBL/GenBank/DDBJ whole genome shotgun (WGS) entry which is preliminary data.</text>
</comment>
<dbReference type="PANTHER" id="PTHR24220:SF470">
    <property type="entry name" value="CELL DIVISION ATP-BINDING PROTEIN FTSE"/>
    <property type="match status" value="1"/>
</dbReference>
<dbReference type="InterPro" id="IPR017871">
    <property type="entry name" value="ABC_transporter-like_CS"/>
</dbReference>
<dbReference type="GO" id="GO:0005524">
    <property type="term" value="F:ATP binding"/>
    <property type="evidence" value="ECO:0007669"/>
    <property type="project" value="UniProtKB-KW"/>
</dbReference>
<keyword evidence="2" id="KW-0547">Nucleotide-binding</keyword>
<dbReference type="Pfam" id="PF00005">
    <property type="entry name" value="ABC_tran"/>
    <property type="match status" value="1"/>
</dbReference>
<keyword evidence="3 5" id="KW-0067">ATP-binding</keyword>
<dbReference type="GO" id="GO:0022857">
    <property type="term" value="F:transmembrane transporter activity"/>
    <property type="evidence" value="ECO:0007669"/>
    <property type="project" value="TreeGrafter"/>
</dbReference>
<dbReference type="AlphaFoldDB" id="A0A1F4W0G0"/>
<dbReference type="InterPro" id="IPR003439">
    <property type="entry name" value="ABC_transporter-like_ATP-bd"/>
</dbReference>
<accession>A0A1F4W0G0</accession>
<dbReference type="EMBL" id="MEVT01000011">
    <property type="protein sequence ID" value="OGC62904.1"/>
    <property type="molecule type" value="Genomic_DNA"/>
</dbReference>
<keyword evidence="5" id="KW-0131">Cell cycle</keyword>
<dbReference type="GO" id="GO:0051301">
    <property type="term" value="P:cell division"/>
    <property type="evidence" value="ECO:0007669"/>
    <property type="project" value="UniProtKB-KW"/>
</dbReference>
<sequence length="227" mass="25137">MQIEFKNVVKEYEAGFAVLDDVSFKIKEGEFVFFVGPSGAGKSTIIKLLLREVSPNGGDILFNDESVLGLTLDETATYRRKIGVVFQDFKLLESRNIFENVAIALEVVDSPTYEIQNVVPNVLSMVGLTEKMFKYPRQLSGGEKQRVSIARALAHEPDVLIADEATGMIDPDSSAEVVKILEKVNSLGTTVIMATHDEGIVDRLKKRVIRIEEGRLLSDKKGGKYRG</sequence>
<dbReference type="InterPro" id="IPR027417">
    <property type="entry name" value="P-loop_NTPase"/>
</dbReference>
<proteinExistence type="inferred from homology"/>
<dbReference type="GO" id="GO:0005886">
    <property type="term" value="C:plasma membrane"/>
    <property type="evidence" value="ECO:0007669"/>
    <property type="project" value="TreeGrafter"/>
</dbReference>
<keyword evidence="5" id="KW-0132">Cell division</keyword>